<evidence type="ECO:0000313" key="5">
    <source>
        <dbReference type="Proteomes" id="UP000255139"/>
    </source>
</evidence>
<dbReference type="Proteomes" id="UP000255139">
    <property type="component" value="Unassembled WGS sequence"/>
</dbReference>
<keyword evidence="5" id="KW-1185">Reference proteome</keyword>
<evidence type="ECO:0000256" key="1">
    <source>
        <dbReference type="SAM" id="Phobius"/>
    </source>
</evidence>
<gene>
    <name evidence="3" type="ORF">LS73_009410</name>
    <name evidence="2" type="ORF">NCTC12714_00548</name>
</gene>
<dbReference type="OrthoDB" id="9994739at2"/>
<organism evidence="2 5">
    <name type="scientific">Helicobacter muridarum</name>
    <dbReference type="NCBI Taxonomy" id="216"/>
    <lineage>
        <taxon>Bacteria</taxon>
        <taxon>Pseudomonadati</taxon>
        <taxon>Campylobacterota</taxon>
        <taxon>Epsilonproteobacteria</taxon>
        <taxon>Campylobacterales</taxon>
        <taxon>Helicobacteraceae</taxon>
        <taxon>Helicobacter</taxon>
    </lineage>
</organism>
<evidence type="ECO:0000313" key="3">
    <source>
        <dbReference type="EMBL" id="TLD98107.1"/>
    </source>
</evidence>
<accession>A0A377PTB9</accession>
<reference evidence="2 5" key="2">
    <citation type="submission" date="2018-06" db="EMBL/GenBank/DDBJ databases">
        <authorList>
            <consortium name="Pathogen Informatics"/>
            <person name="Doyle S."/>
        </authorList>
    </citation>
    <scope>NUCLEOTIDE SEQUENCE [LARGE SCALE GENOMIC DNA]</scope>
    <source>
        <strain evidence="2 5">NCTC12714</strain>
    </source>
</reference>
<reference evidence="3 4" key="1">
    <citation type="journal article" date="2014" name="Genome Announc.">
        <title>Draft genome sequences of eight enterohepatic helicobacter species isolated from both laboratory and wild rodents.</title>
        <authorList>
            <person name="Sheh A."/>
            <person name="Shen Z."/>
            <person name="Fox J.G."/>
        </authorList>
    </citation>
    <scope>NUCLEOTIDE SEQUENCE [LARGE SCALE GENOMIC DNA]</scope>
    <source>
        <strain evidence="3 4">ST1</strain>
    </source>
</reference>
<dbReference type="EMBL" id="UGJE01000002">
    <property type="protein sequence ID" value="STQ85760.1"/>
    <property type="molecule type" value="Genomic_DNA"/>
</dbReference>
<keyword evidence="1" id="KW-1133">Transmembrane helix</keyword>
<dbReference type="Proteomes" id="UP000029922">
    <property type="component" value="Unassembled WGS sequence"/>
</dbReference>
<name>A0A377PTB9_9HELI</name>
<keyword evidence="1" id="KW-0472">Membrane</keyword>
<sequence length="169" mass="19724">MTGERFNMESSKEENSIGQIMGNSKLVYIVGMAIVVFLLHYNYEAFEKLKELGNTERRKILAFQQVMSEKLDIKEGEIKNKELQIAKYDANIQAFNGTDCMRCHVVETHLQLPMNASLPDFNEFRSKVRNGSNLMPAYKGTTGKTRNEITDSELRRQYRILEQFFKKYY</sequence>
<protein>
    <recommendedName>
        <fullName evidence="6">Cytochrome c domain-containing protein</fullName>
    </recommendedName>
</protein>
<dbReference type="AlphaFoldDB" id="A0A377PTB9"/>
<evidence type="ECO:0000313" key="4">
    <source>
        <dbReference type="Proteomes" id="UP000029922"/>
    </source>
</evidence>
<dbReference type="RefSeq" id="WP_104717626.1">
    <property type="nucleotide sequence ID" value="NZ_FZML01000014.1"/>
</dbReference>
<evidence type="ECO:0000313" key="2">
    <source>
        <dbReference type="EMBL" id="STQ85760.1"/>
    </source>
</evidence>
<feature type="transmembrane region" description="Helical" evidence="1">
    <location>
        <begin position="26"/>
        <end position="43"/>
    </location>
</feature>
<evidence type="ECO:0008006" key="6">
    <source>
        <dbReference type="Google" id="ProtNLM"/>
    </source>
</evidence>
<proteinExistence type="predicted"/>
<keyword evidence="1" id="KW-0812">Transmembrane</keyword>
<dbReference type="EMBL" id="JRPD02000042">
    <property type="protein sequence ID" value="TLD98107.1"/>
    <property type="molecule type" value="Genomic_DNA"/>
</dbReference>